<sequence length="479" mass="50058">MSTVNSTDTKRRERPWAVFAIVVGGYFMAQMDLTVLTVALPSITRDLDASVVEGLWAVNAYVLVLAAALITAGRLGDIYGSRRMFALGVTLFTVFSLACGLAQSPLQLILARAFQGLGAALLLPQVLVTIVSLIPEERRGTALGIRGSVGAGAAIAGPLVGGLLVSLLDWRWVFFINVPIGAALLVATLLLMPEPRPQRPRRLDMAGAVLVALALLIAVYTLTQGEEAGWNIGSWAGLAAAALLVVAFVAQQRRKQEDEPLIPFAVFHSRRYRLMLVAGVGISMSVIAFTLSLSYFLQEGLAVSALRTGAVIAPASLVSMLLAPFVGRLADRMDAKRLLTAGLGLTALGMALCIWQMTADAEWMYFIPMMFVIGAGNAMLFTPMTAIAMRGVEPAVAGAASGVLATFLQFGAVVGSAAVGVVMQRVAADAAFTDAARTAMLVPLAAVLVAAVACLAVDRTPPPERAEPAAAKTAAGGAK</sequence>
<feature type="domain" description="Major facilitator superfamily (MFS) profile" evidence="9">
    <location>
        <begin position="18"/>
        <end position="461"/>
    </location>
</feature>
<feature type="transmembrane region" description="Helical" evidence="8">
    <location>
        <begin position="395"/>
        <end position="423"/>
    </location>
</feature>
<keyword evidence="4 8" id="KW-0812">Transmembrane</keyword>
<feature type="transmembrane region" description="Helical" evidence="8">
    <location>
        <begin position="172"/>
        <end position="191"/>
    </location>
</feature>
<comment type="subcellular location">
    <subcellularLocation>
        <location evidence="1">Cell membrane</location>
        <topology evidence="1">Multi-pass membrane protein</topology>
    </subcellularLocation>
</comment>
<feature type="transmembrane region" description="Helical" evidence="8">
    <location>
        <begin position="338"/>
        <end position="357"/>
    </location>
</feature>
<dbReference type="Proteomes" id="UP001501303">
    <property type="component" value="Unassembled WGS sequence"/>
</dbReference>
<dbReference type="Gene3D" id="1.20.1720.10">
    <property type="entry name" value="Multidrug resistance protein D"/>
    <property type="match status" value="1"/>
</dbReference>
<evidence type="ECO:0000256" key="4">
    <source>
        <dbReference type="ARBA" id="ARBA00022692"/>
    </source>
</evidence>
<feature type="transmembrane region" description="Helical" evidence="8">
    <location>
        <begin position="363"/>
        <end position="383"/>
    </location>
</feature>
<keyword evidence="7" id="KW-0046">Antibiotic resistance</keyword>
<dbReference type="InterPro" id="IPR004638">
    <property type="entry name" value="EmrB-like"/>
</dbReference>
<evidence type="ECO:0000313" key="10">
    <source>
        <dbReference type="EMBL" id="GAA1925291.1"/>
    </source>
</evidence>
<evidence type="ECO:0000256" key="1">
    <source>
        <dbReference type="ARBA" id="ARBA00004651"/>
    </source>
</evidence>
<evidence type="ECO:0000256" key="2">
    <source>
        <dbReference type="ARBA" id="ARBA00022448"/>
    </source>
</evidence>
<reference evidence="11" key="1">
    <citation type="journal article" date="2019" name="Int. J. Syst. Evol. Microbiol.">
        <title>The Global Catalogue of Microorganisms (GCM) 10K type strain sequencing project: providing services to taxonomists for standard genome sequencing and annotation.</title>
        <authorList>
            <consortium name="The Broad Institute Genomics Platform"/>
            <consortium name="The Broad Institute Genome Sequencing Center for Infectious Disease"/>
            <person name="Wu L."/>
            <person name="Ma J."/>
        </authorList>
    </citation>
    <scope>NUCLEOTIDE SEQUENCE [LARGE SCALE GENOMIC DNA]</scope>
    <source>
        <strain evidence="11">JCM 13581</strain>
    </source>
</reference>
<feature type="transmembrane region" description="Helical" evidence="8">
    <location>
        <begin position="309"/>
        <end position="326"/>
    </location>
</feature>
<dbReference type="InterPro" id="IPR036259">
    <property type="entry name" value="MFS_trans_sf"/>
</dbReference>
<feature type="transmembrane region" description="Helical" evidence="8">
    <location>
        <begin position="203"/>
        <end position="222"/>
    </location>
</feature>
<dbReference type="NCBIfam" id="TIGR00711">
    <property type="entry name" value="efflux_EmrB"/>
    <property type="match status" value="1"/>
</dbReference>
<organism evidence="10 11">
    <name type="scientific">Streptomyces sodiiphilus</name>
    <dbReference type="NCBI Taxonomy" id="226217"/>
    <lineage>
        <taxon>Bacteria</taxon>
        <taxon>Bacillati</taxon>
        <taxon>Actinomycetota</taxon>
        <taxon>Actinomycetes</taxon>
        <taxon>Kitasatosporales</taxon>
        <taxon>Streptomycetaceae</taxon>
        <taxon>Streptomyces</taxon>
    </lineage>
</organism>
<evidence type="ECO:0000256" key="5">
    <source>
        <dbReference type="ARBA" id="ARBA00022989"/>
    </source>
</evidence>
<evidence type="ECO:0000256" key="7">
    <source>
        <dbReference type="ARBA" id="ARBA00023251"/>
    </source>
</evidence>
<evidence type="ECO:0000256" key="3">
    <source>
        <dbReference type="ARBA" id="ARBA00022475"/>
    </source>
</evidence>
<feature type="transmembrane region" description="Helical" evidence="8">
    <location>
        <begin position="84"/>
        <end position="103"/>
    </location>
</feature>
<accession>A0ABP5AZS6</accession>
<dbReference type="InterPro" id="IPR011701">
    <property type="entry name" value="MFS"/>
</dbReference>
<keyword evidence="3" id="KW-1003">Cell membrane</keyword>
<dbReference type="InterPro" id="IPR020846">
    <property type="entry name" value="MFS_dom"/>
</dbReference>
<keyword evidence="11" id="KW-1185">Reference proteome</keyword>
<gene>
    <name evidence="10" type="ORF">GCM10009716_36910</name>
</gene>
<feature type="transmembrane region" description="Helical" evidence="8">
    <location>
        <begin position="272"/>
        <end position="297"/>
    </location>
</feature>
<comment type="caution">
    <text evidence="10">The sequence shown here is derived from an EMBL/GenBank/DDBJ whole genome shotgun (WGS) entry which is preliminary data.</text>
</comment>
<protein>
    <submittedName>
        <fullName evidence="10">DHA2 family efflux MFS transporter permease subunit</fullName>
    </submittedName>
</protein>
<dbReference type="CDD" id="cd17321">
    <property type="entry name" value="MFS_MMR_MDR_like"/>
    <property type="match status" value="1"/>
</dbReference>
<feature type="transmembrane region" description="Helical" evidence="8">
    <location>
        <begin position="143"/>
        <end position="166"/>
    </location>
</feature>
<feature type="transmembrane region" description="Helical" evidence="8">
    <location>
        <begin position="16"/>
        <end position="43"/>
    </location>
</feature>
<feature type="transmembrane region" description="Helical" evidence="8">
    <location>
        <begin position="55"/>
        <end position="72"/>
    </location>
</feature>
<evidence type="ECO:0000313" key="11">
    <source>
        <dbReference type="Proteomes" id="UP001501303"/>
    </source>
</evidence>
<evidence type="ECO:0000256" key="8">
    <source>
        <dbReference type="SAM" id="Phobius"/>
    </source>
</evidence>
<dbReference type="PRINTS" id="PR01036">
    <property type="entry name" value="TCRTETB"/>
</dbReference>
<dbReference type="Gene3D" id="1.20.1250.20">
    <property type="entry name" value="MFS general substrate transporter like domains"/>
    <property type="match status" value="1"/>
</dbReference>
<name>A0ABP5AZS6_9ACTN</name>
<evidence type="ECO:0000259" key="9">
    <source>
        <dbReference type="PROSITE" id="PS50850"/>
    </source>
</evidence>
<proteinExistence type="predicted"/>
<keyword evidence="2" id="KW-0813">Transport</keyword>
<dbReference type="SUPFAM" id="SSF103473">
    <property type="entry name" value="MFS general substrate transporter"/>
    <property type="match status" value="1"/>
</dbReference>
<feature type="transmembrane region" description="Helical" evidence="8">
    <location>
        <begin position="109"/>
        <end position="131"/>
    </location>
</feature>
<dbReference type="PANTHER" id="PTHR42718:SF46">
    <property type="entry name" value="BLR6921 PROTEIN"/>
    <property type="match status" value="1"/>
</dbReference>
<evidence type="ECO:0000256" key="6">
    <source>
        <dbReference type="ARBA" id="ARBA00023136"/>
    </source>
</evidence>
<dbReference type="PANTHER" id="PTHR42718">
    <property type="entry name" value="MAJOR FACILITATOR SUPERFAMILY MULTIDRUG TRANSPORTER MFSC"/>
    <property type="match status" value="1"/>
</dbReference>
<keyword evidence="6 8" id="KW-0472">Membrane</keyword>
<dbReference type="PROSITE" id="PS50850">
    <property type="entry name" value="MFS"/>
    <property type="match status" value="1"/>
</dbReference>
<keyword evidence="5 8" id="KW-1133">Transmembrane helix</keyword>
<dbReference type="Pfam" id="PF07690">
    <property type="entry name" value="MFS_1"/>
    <property type="match status" value="1"/>
</dbReference>
<dbReference type="EMBL" id="BAAAMJ010000042">
    <property type="protein sequence ID" value="GAA1925291.1"/>
    <property type="molecule type" value="Genomic_DNA"/>
</dbReference>
<feature type="transmembrane region" description="Helical" evidence="8">
    <location>
        <begin position="228"/>
        <end position="251"/>
    </location>
</feature>
<dbReference type="RefSeq" id="WP_344263786.1">
    <property type="nucleotide sequence ID" value="NZ_BAAAMJ010000042.1"/>
</dbReference>
<feature type="transmembrane region" description="Helical" evidence="8">
    <location>
        <begin position="435"/>
        <end position="457"/>
    </location>
</feature>